<evidence type="ECO:0000313" key="3">
    <source>
        <dbReference type="Proteomes" id="UP001183388"/>
    </source>
</evidence>
<feature type="compositionally biased region" description="Pro residues" evidence="1">
    <location>
        <begin position="39"/>
        <end position="50"/>
    </location>
</feature>
<keyword evidence="3" id="KW-1185">Reference proteome</keyword>
<gene>
    <name evidence="2" type="ORF">RM780_07650</name>
</gene>
<feature type="region of interest" description="Disordered" evidence="1">
    <location>
        <begin position="32"/>
        <end position="68"/>
    </location>
</feature>
<accession>A0ABU2L5W7</accession>
<comment type="caution">
    <text evidence="2">The sequence shown here is derived from an EMBL/GenBank/DDBJ whole genome shotgun (WGS) entry which is preliminary data.</text>
</comment>
<reference evidence="3" key="1">
    <citation type="submission" date="2023-07" db="EMBL/GenBank/DDBJ databases">
        <title>30 novel species of actinomycetes from the DSMZ collection.</title>
        <authorList>
            <person name="Nouioui I."/>
        </authorList>
    </citation>
    <scope>NUCLEOTIDE SEQUENCE [LARGE SCALE GENOMIC DNA]</scope>
    <source>
        <strain evidence="3">DSM 44917</strain>
    </source>
</reference>
<protein>
    <submittedName>
        <fullName evidence="2">Uncharacterized protein</fullName>
    </submittedName>
</protein>
<feature type="compositionally biased region" description="Gly residues" evidence="1">
    <location>
        <begin position="55"/>
        <end position="68"/>
    </location>
</feature>
<dbReference type="RefSeq" id="WP_311629774.1">
    <property type="nucleotide sequence ID" value="NZ_JAVREN010000008.1"/>
</dbReference>
<proteinExistence type="predicted"/>
<organism evidence="2 3">
    <name type="scientific">Streptomyces boetiae</name>
    <dbReference type="NCBI Taxonomy" id="3075541"/>
    <lineage>
        <taxon>Bacteria</taxon>
        <taxon>Bacillati</taxon>
        <taxon>Actinomycetota</taxon>
        <taxon>Actinomycetes</taxon>
        <taxon>Kitasatosporales</taxon>
        <taxon>Streptomycetaceae</taxon>
        <taxon>Streptomyces</taxon>
    </lineage>
</organism>
<evidence type="ECO:0000256" key="1">
    <source>
        <dbReference type="SAM" id="MobiDB-lite"/>
    </source>
</evidence>
<name>A0ABU2L5W7_9ACTN</name>
<evidence type="ECO:0000313" key="2">
    <source>
        <dbReference type="EMBL" id="MDT0306836.1"/>
    </source>
</evidence>
<dbReference type="EMBL" id="JAVREN010000008">
    <property type="protein sequence ID" value="MDT0306836.1"/>
    <property type="molecule type" value="Genomic_DNA"/>
</dbReference>
<sequence length="68" mass="6550">MDRTPYRSRPWHWAVVTGVLATALLGAAAGLHSDSAARPPAPPSPAPAPAAPAEGGAGGAGGLEGGAR</sequence>
<dbReference type="Proteomes" id="UP001183388">
    <property type="component" value="Unassembled WGS sequence"/>
</dbReference>